<gene>
    <name evidence="7" type="primary">LOC109708256</name>
</gene>
<dbReference type="GeneID" id="109708256"/>
<keyword evidence="2" id="KW-0175">Coiled coil</keyword>
<dbReference type="RefSeq" id="XP_020085518.1">
    <property type="nucleotide sequence ID" value="XM_020229929.1"/>
</dbReference>
<evidence type="ECO:0000313" key="6">
    <source>
        <dbReference type="Proteomes" id="UP000515123"/>
    </source>
</evidence>
<dbReference type="PIRSF" id="PIRSF019693">
    <property type="entry name" value="VAMP-associated"/>
    <property type="match status" value="1"/>
</dbReference>
<dbReference type="AlphaFoldDB" id="A0A6P5EW95"/>
<reference evidence="7" key="2">
    <citation type="submission" date="2025-08" db="UniProtKB">
        <authorList>
            <consortium name="RefSeq"/>
        </authorList>
    </citation>
    <scope>IDENTIFICATION</scope>
    <source>
        <tissue evidence="7">Leaf</tissue>
    </source>
</reference>
<keyword evidence="6" id="KW-1185">Reference proteome</keyword>
<evidence type="ECO:0000256" key="4">
    <source>
        <dbReference type="SAM" id="Phobius"/>
    </source>
</evidence>
<keyword evidence="4" id="KW-0472">Membrane</keyword>
<dbReference type="Proteomes" id="UP000515123">
    <property type="component" value="Linkage group 3"/>
</dbReference>
<organism evidence="6 7">
    <name type="scientific">Ananas comosus</name>
    <name type="common">Pineapple</name>
    <name type="synonym">Ananas ananas</name>
    <dbReference type="NCBI Taxonomy" id="4615"/>
    <lineage>
        <taxon>Eukaryota</taxon>
        <taxon>Viridiplantae</taxon>
        <taxon>Streptophyta</taxon>
        <taxon>Embryophyta</taxon>
        <taxon>Tracheophyta</taxon>
        <taxon>Spermatophyta</taxon>
        <taxon>Magnoliopsida</taxon>
        <taxon>Liliopsida</taxon>
        <taxon>Poales</taxon>
        <taxon>Bromeliaceae</taxon>
        <taxon>Bromelioideae</taxon>
        <taxon>Ananas</taxon>
    </lineage>
</organism>
<reference evidence="6" key="1">
    <citation type="journal article" date="2015" name="Nat. Genet.">
        <title>The pineapple genome and the evolution of CAM photosynthesis.</title>
        <authorList>
            <person name="Ming R."/>
            <person name="VanBuren R."/>
            <person name="Wai C.M."/>
            <person name="Tang H."/>
            <person name="Schatz M.C."/>
            <person name="Bowers J.E."/>
            <person name="Lyons E."/>
            <person name="Wang M.L."/>
            <person name="Chen J."/>
            <person name="Biggers E."/>
            <person name="Zhang J."/>
            <person name="Huang L."/>
            <person name="Zhang L."/>
            <person name="Miao W."/>
            <person name="Zhang J."/>
            <person name="Ye Z."/>
            <person name="Miao C."/>
            <person name="Lin Z."/>
            <person name="Wang H."/>
            <person name="Zhou H."/>
            <person name="Yim W.C."/>
            <person name="Priest H.D."/>
            <person name="Zheng C."/>
            <person name="Woodhouse M."/>
            <person name="Edger P.P."/>
            <person name="Guyot R."/>
            <person name="Guo H.B."/>
            <person name="Guo H."/>
            <person name="Zheng G."/>
            <person name="Singh R."/>
            <person name="Sharma A."/>
            <person name="Min X."/>
            <person name="Zheng Y."/>
            <person name="Lee H."/>
            <person name="Gurtowski J."/>
            <person name="Sedlazeck F.J."/>
            <person name="Harkess A."/>
            <person name="McKain M.R."/>
            <person name="Liao Z."/>
            <person name="Fang J."/>
            <person name="Liu J."/>
            <person name="Zhang X."/>
            <person name="Zhang Q."/>
            <person name="Hu W."/>
            <person name="Qin Y."/>
            <person name="Wang K."/>
            <person name="Chen L.Y."/>
            <person name="Shirley N."/>
            <person name="Lin Y.R."/>
            <person name="Liu L.Y."/>
            <person name="Hernandez A.G."/>
            <person name="Wright C.L."/>
            <person name="Bulone V."/>
            <person name="Tuskan G.A."/>
            <person name="Heath K."/>
            <person name="Zee F."/>
            <person name="Moore P.H."/>
            <person name="Sunkar R."/>
            <person name="Leebens-Mack J.H."/>
            <person name="Mockler T."/>
            <person name="Bennetzen J.L."/>
            <person name="Freeling M."/>
            <person name="Sankoff D."/>
            <person name="Paterson A.H."/>
            <person name="Zhu X."/>
            <person name="Yang X."/>
            <person name="Smith J.A."/>
            <person name="Cushman J.C."/>
            <person name="Paull R.E."/>
            <person name="Yu Q."/>
        </authorList>
    </citation>
    <scope>NUCLEOTIDE SEQUENCE [LARGE SCALE GENOMIC DNA]</scope>
    <source>
        <strain evidence="6">cv. F153</strain>
    </source>
</reference>
<evidence type="ECO:0000256" key="2">
    <source>
        <dbReference type="SAM" id="Coils"/>
    </source>
</evidence>
<dbReference type="Gene3D" id="2.60.40.10">
    <property type="entry name" value="Immunoglobulins"/>
    <property type="match status" value="1"/>
</dbReference>
<feature type="region of interest" description="Disordered" evidence="3">
    <location>
        <begin position="129"/>
        <end position="151"/>
    </location>
</feature>
<dbReference type="OrthoDB" id="264603at2759"/>
<proteinExistence type="inferred from homology"/>
<dbReference type="GO" id="GO:0090158">
    <property type="term" value="P:endoplasmic reticulum membrane organization"/>
    <property type="evidence" value="ECO:0007669"/>
    <property type="project" value="TreeGrafter"/>
</dbReference>
<comment type="similarity">
    <text evidence="1">Belongs to the VAMP-associated protein (VAP) (TC 9.B.17) family.</text>
</comment>
<dbReference type="InterPro" id="IPR000535">
    <property type="entry name" value="MSP_dom"/>
</dbReference>
<dbReference type="InterPro" id="IPR016763">
    <property type="entry name" value="VAP"/>
</dbReference>
<name>A0A6P5EW95_ANACO</name>
<evidence type="ECO:0000313" key="7">
    <source>
        <dbReference type="RefSeq" id="XP_020085518.1"/>
    </source>
</evidence>
<dbReference type="Pfam" id="PF00635">
    <property type="entry name" value="Motile_Sperm"/>
    <property type="match status" value="1"/>
</dbReference>
<evidence type="ECO:0000259" key="5">
    <source>
        <dbReference type="PROSITE" id="PS50202"/>
    </source>
</evidence>
<dbReference type="SUPFAM" id="SSF49354">
    <property type="entry name" value="PapD-like"/>
    <property type="match status" value="1"/>
</dbReference>
<dbReference type="PANTHER" id="PTHR10809:SF160">
    <property type="entry name" value="VESICLE-ASSOCIATED PROTEIN 1-3"/>
    <property type="match status" value="1"/>
</dbReference>
<evidence type="ECO:0000256" key="1">
    <source>
        <dbReference type="ARBA" id="ARBA00008932"/>
    </source>
</evidence>
<accession>A0A6P5EW95</accession>
<keyword evidence="4" id="KW-0812">Transmembrane</keyword>
<evidence type="ECO:0000256" key="3">
    <source>
        <dbReference type="SAM" id="MobiDB-lite"/>
    </source>
</evidence>
<dbReference type="PANTHER" id="PTHR10809">
    <property type="entry name" value="VESICLE-ASSOCIATED MEMBRANE PROTEIN-ASSOCIATED PROTEIN"/>
    <property type="match status" value="1"/>
</dbReference>
<protein>
    <submittedName>
        <fullName evidence="7">Vesicle-associated protein 1-3-like isoform X1</fullName>
    </submittedName>
</protein>
<keyword evidence="4" id="KW-1133">Transmembrane helix</keyword>
<dbReference type="GO" id="GO:0005789">
    <property type="term" value="C:endoplasmic reticulum membrane"/>
    <property type="evidence" value="ECO:0007669"/>
    <property type="project" value="InterPro"/>
</dbReference>
<feature type="coiled-coil region" evidence="2">
    <location>
        <begin position="179"/>
        <end position="206"/>
    </location>
</feature>
<dbReference type="GO" id="GO:0061817">
    <property type="term" value="P:endoplasmic reticulum-plasma membrane tethering"/>
    <property type="evidence" value="ECO:0007669"/>
    <property type="project" value="TreeGrafter"/>
</dbReference>
<dbReference type="GO" id="GO:0005886">
    <property type="term" value="C:plasma membrane"/>
    <property type="evidence" value="ECO:0007669"/>
    <property type="project" value="TreeGrafter"/>
</dbReference>
<dbReference type="InterPro" id="IPR008962">
    <property type="entry name" value="PapD-like_sf"/>
</dbReference>
<dbReference type="FunFam" id="2.60.40.10:FF:000813">
    <property type="entry name" value="Vesicle-associated protein 1-1"/>
    <property type="match status" value="1"/>
</dbReference>
<feature type="transmembrane region" description="Helical" evidence="4">
    <location>
        <begin position="213"/>
        <end position="233"/>
    </location>
</feature>
<dbReference type="InterPro" id="IPR013783">
    <property type="entry name" value="Ig-like_fold"/>
</dbReference>
<sequence length="236" mass="26377">MSNTLLKVQPSELKIPFELRRQSSCCMQLTNKTDQCVAFKIKTTNPKKYSVRPNNGIISPGTTCNVTITMQAQKEIPPDYHCKDKFLVQSAVAEDGATNREVVSEMFNKAPGKVVEEFKLRVVYIPANPPSPVPEEVEEESSPTSSMLDEAQSSSMFDSAVKFQEGASVEKTSEALPLIAKLTQEKADAIEQNQKLRQQLGLLRKERARVRRGYSVTFVVIVLMLGILFGYLIKKM</sequence>
<feature type="domain" description="MSP" evidence="5">
    <location>
        <begin position="5"/>
        <end position="125"/>
    </location>
</feature>
<dbReference type="PROSITE" id="PS50202">
    <property type="entry name" value="MSP"/>
    <property type="match status" value="1"/>
</dbReference>